<feature type="transmembrane region" description="Helical" evidence="1">
    <location>
        <begin position="113"/>
        <end position="132"/>
    </location>
</feature>
<sequence length="134" mass="14616">MNMKILKGTVFGGLTFFVLGWIVYGILLSGFMEANSNGCANRADSDMVWWAMIVSNLFLGLLLTLVLNWSGAKGIADGLKTGALFGLLMSLSMDLGMYSMTTLYDLKFLIVDVLIYTILLAIMGLVIVITWGKS</sequence>
<feature type="transmembrane region" description="Helical" evidence="1">
    <location>
        <begin position="47"/>
        <end position="69"/>
    </location>
</feature>
<keyword evidence="1" id="KW-0812">Transmembrane</keyword>
<gene>
    <name evidence="2" type="ORF">OU798_10695</name>
</gene>
<feature type="transmembrane region" description="Helical" evidence="1">
    <location>
        <begin position="9"/>
        <end position="27"/>
    </location>
</feature>
<keyword evidence="1" id="KW-1133">Transmembrane helix</keyword>
<evidence type="ECO:0000313" key="2">
    <source>
        <dbReference type="EMBL" id="MCY1720815.1"/>
    </source>
</evidence>
<keyword evidence="1" id="KW-0472">Membrane</keyword>
<dbReference type="Proteomes" id="UP001145087">
    <property type="component" value="Unassembled WGS sequence"/>
</dbReference>
<evidence type="ECO:0000313" key="3">
    <source>
        <dbReference type="Proteomes" id="UP001145087"/>
    </source>
</evidence>
<protein>
    <recommendedName>
        <fullName evidence="4">DUF1761 domain-containing protein</fullName>
    </recommendedName>
</protein>
<comment type="caution">
    <text evidence="2">The sequence shown here is derived from an EMBL/GenBank/DDBJ whole genome shotgun (WGS) entry which is preliminary data.</text>
</comment>
<dbReference type="AlphaFoldDB" id="A0A9X3FD68"/>
<proteinExistence type="predicted"/>
<feature type="transmembrane region" description="Helical" evidence="1">
    <location>
        <begin position="81"/>
        <end position="101"/>
    </location>
</feature>
<accession>A0A9X3FD68</accession>
<evidence type="ECO:0000256" key="1">
    <source>
        <dbReference type="SAM" id="Phobius"/>
    </source>
</evidence>
<reference evidence="2" key="1">
    <citation type="submission" date="2022-11" db="EMBL/GenBank/DDBJ databases">
        <title>Marilongibacter aestuarii gen. nov., sp. nov., isolated from tidal flat sediment.</title>
        <authorList>
            <person name="Jiayan W."/>
        </authorList>
    </citation>
    <scope>NUCLEOTIDE SEQUENCE</scope>
    <source>
        <strain evidence="2">Z1-6</strain>
    </source>
</reference>
<evidence type="ECO:0008006" key="4">
    <source>
        <dbReference type="Google" id="ProtNLM"/>
    </source>
</evidence>
<dbReference type="RefSeq" id="WP_343333148.1">
    <property type="nucleotide sequence ID" value="NZ_JAPOHD010000020.1"/>
</dbReference>
<organism evidence="2 3">
    <name type="scientific">Draconibacterium aestuarii</name>
    <dbReference type="NCBI Taxonomy" id="2998507"/>
    <lineage>
        <taxon>Bacteria</taxon>
        <taxon>Pseudomonadati</taxon>
        <taxon>Bacteroidota</taxon>
        <taxon>Bacteroidia</taxon>
        <taxon>Marinilabiliales</taxon>
        <taxon>Prolixibacteraceae</taxon>
        <taxon>Draconibacterium</taxon>
    </lineage>
</organism>
<keyword evidence="3" id="KW-1185">Reference proteome</keyword>
<name>A0A9X3FD68_9BACT</name>
<dbReference type="EMBL" id="JAPOHD010000020">
    <property type="protein sequence ID" value="MCY1720815.1"/>
    <property type="molecule type" value="Genomic_DNA"/>
</dbReference>